<dbReference type="Gene3D" id="3.40.190.10">
    <property type="entry name" value="Periplasmic binding protein-like II"/>
    <property type="match status" value="1"/>
</dbReference>
<dbReference type="InterPro" id="IPR030678">
    <property type="entry name" value="Peptide/Ni-bd"/>
</dbReference>
<protein>
    <submittedName>
        <fullName evidence="5">ABC transporter substrate-binding protein</fullName>
    </submittedName>
</protein>
<dbReference type="PANTHER" id="PTHR30290">
    <property type="entry name" value="PERIPLASMIC BINDING COMPONENT OF ABC TRANSPORTER"/>
    <property type="match status" value="1"/>
</dbReference>
<proteinExistence type="inferred from homology"/>
<reference evidence="5 6" key="1">
    <citation type="submission" date="2024-09" db="EMBL/GenBank/DDBJ databases">
        <authorList>
            <person name="Sun Q."/>
            <person name="Mori K."/>
        </authorList>
    </citation>
    <scope>NUCLEOTIDE SEQUENCE [LARGE SCALE GENOMIC DNA]</scope>
    <source>
        <strain evidence="5 6">KCTC 23279</strain>
    </source>
</reference>
<sequence>MLTTLNRRTILKAGAASLAAGMMPTIARGASSKTIRAVMHAPLRATDPVINTAWTGRNHGLNIYDTLFAMDSKFQVRPQMVESHEVSSDGLTYTFVLRPGLAFHDGAPVTSADVVPSLQRWGKRDTMGGRMMGYVAEFRMVDQRTFQIVLKSPYGQVLQTLAKPASIFPFIMPARLAQQPPEQPVTEFIGSGPFRFLASEFQPGSRAAYERNPNYVPRAEAPDGLAGGKVVKVDRYEWISMPDMQTAANALSNGEIDFLEAPPHDLLPKLAQDKKLVVADYNPLGFMSVVRMNWLTEPFNRPETRQALMYASDQVDWLEAQVGNPDYYQPSAAMFGPNTPFASESGWNGKPDLARAKELLKKGGYNGAPVVMMQGTDSPMLYGSSTVTAQKLRALGMNVQVLTMDWGSILARRAKTDAAAQGGWSVYHYVTTTADLMNPLTNTLIDTRGKASGIPGWPEDAEVEALRAKFAMEPNPEAQKATADAIQARAYEVVTHIPGGLIKQPVCHSKALTGIIAAPAPLFWNVEKV</sequence>
<accession>A0ABV6EYG8</accession>
<keyword evidence="3" id="KW-0732">Signal</keyword>
<dbReference type="InterPro" id="IPR039424">
    <property type="entry name" value="SBP_5"/>
</dbReference>
<keyword evidence="6" id="KW-1185">Reference proteome</keyword>
<name>A0ABV6EYG8_9BRAD</name>
<dbReference type="Gene3D" id="3.90.76.10">
    <property type="entry name" value="Dipeptide-binding Protein, Domain 1"/>
    <property type="match status" value="1"/>
</dbReference>
<dbReference type="PIRSF" id="PIRSF002741">
    <property type="entry name" value="MppA"/>
    <property type="match status" value="1"/>
</dbReference>
<evidence type="ECO:0000313" key="6">
    <source>
        <dbReference type="Proteomes" id="UP001589775"/>
    </source>
</evidence>
<dbReference type="Proteomes" id="UP001589775">
    <property type="component" value="Unassembled WGS sequence"/>
</dbReference>
<dbReference type="RefSeq" id="WP_378392031.1">
    <property type="nucleotide sequence ID" value="NZ_JBHLWM010000008.1"/>
</dbReference>
<dbReference type="PROSITE" id="PS51318">
    <property type="entry name" value="TAT"/>
    <property type="match status" value="1"/>
</dbReference>
<comment type="similarity">
    <text evidence="2">Belongs to the bacterial solute-binding protein 5 family.</text>
</comment>
<gene>
    <name evidence="5" type="ORF">ACFFJ6_22550</name>
</gene>
<evidence type="ECO:0000256" key="1">
    <source>
        <dbReference type="ARBA" id="ARBA00004418"/>
    </source>
</evidence>
<comment type="subcellular location">
    <subcellularLocation>
        <location evidence="1">Periplasm</location>
    </subcellularLocation>
</comment>
<organism evidence="5 6">
    <name type="scientific">Rhodopseudomonas telluris</name>
    <dbReference type="NCBI Taxonomy" id="644215"/>
    <lineage>
        <taxon>Bacteria</taxon>
        <taxon>Pseudomonadati</taxon>
        <taxon>Pseudomonadota</taxon>
        <taxon>Alphaproteobacteria</taxon>
        <taxon>Hyphomicrobiales</taxon>
        <taxon>Nitrobacteraceae</taxon>
        <taxon>Rhodopseudomonas</taxon>
    </lineage>
</organism>
<feature type="domain" description="Solute-binding protein family 5" evidence="4">
    <location>
        <begin position="76"/>
        <end position="425"/>
    </location>
</feature>
<dbReference type="InterPro" id="IPR000914">
    <property type="entry name" value="SBP_5_dom"/>
</dbReference>
<dbReference type="InterPro" id="IPR006311">
    <property type="entry name" value="TAT_signal"/>
</dbReference>
<dbReference type="PANTHER" id="PTHR30290:SF38">
    <property type="entry name" value="D,D-DIPEPTIDE-BINDING PERIPLASMIC PROTEIN DDPA-RELATED"/>
    <property type="match status" value="1"/>
</dbReference>
<dbReference type="EMBL" id="JBHLWM010000008">
    <property type="protein sequence ID" value="MFC0243283.1"/>
    <property type="molecule type" value="Genomic_DNA"/>
</dbReference>
<evidence type="ECO:0000313" key="5">
    <source>
        <dbReference type="EMBL" id="MFC0243283.1"/>
    </source>
</evidence>
<dbReference type="Pfam" id="PF00496">
    <property type="entry name" value="SBP_bac_5"/>
    <property type="match status" value="1"/>
</dbReference>
<evidence type="ECO:0000256" key="3">
    <source>
        <dbReference type="ARBA" id="ARBA00022729"/>
    </source>
</evidence>
<dbReference type="Gene3D" id="3.10.105.10">
    <property type="entry name" value="Dipeptide-binding Protein, Domain 3"/>
    <property type="match status" value="1"/>
</dbReference>
<dbReference type="CDD" id="cd08502">
    <property type="entry name" value="PBP2_NikA_DppA_OppA_like_16"/>
    <property type="match status" value="1"/>
</dbReference>
<comment type="caution">
    <text evidence="5">The sequence shown here is derived from an EMBL/GenBank/DDBJ whole genome shotgun (WGS) entry which is preliminary data.</text>
</comment>
<evidence type="ECO:0000256" key="2">
    <source>
        <dbReference type="ARBA" id="ARBA00005695"/>
    </source>
</evidence>
<evidence type="ECO:0000259" key="4">
    <source>
        <dbReference type="Pfam" id="PF00496"/>
    </source>
</evidence>
<dbReference type="SUPFAM" id="SSF53850">
    <property type="entry name" value="Periplasmic binding protein-like II"/>
    <property type="match status" value="1"/>
</dbReference>